<proteinExistence type="predicted"/>
<sequence length="86" mass="9092">MGSGNYISCLEIAKCEKVTGDGSRPGGVLVSRDSSMPNIHSTWLDLLRWGVKKSTPSDQSRGLGSEANTYGERGGCLGKGAPKQCF</sequence>
<gene>
    <name evidence="2" type="ORF">CDAR_50641</name>
</gene>
<dbReference type="EMBL" id="BPLQ01012086">
    <property type="protein sequence ID" value="GIY62444.1"/>
    <property type="molecule type" value="Genomic_DNA"/>
</dbReference>
<evidence type="ECO:0000313" key="2">
    <source>
        <dbReference type="EMBL" id="GIY62444.1"/>
    </source>
</evidence>
<name>A0AAV4UXQ7_9ARAC</name>
<protein>
    <submittedName>
        <fullName evidence="2">Uncharacterized protein</fullName>
    </submittedName>
</protein>
<dbReference type="Proteomes" id="UP001054837">
    <property type="component" value="Unassembled WGS sequence"/>
</dbReference>
<feature type="compositionally biased region" description="Polar residues" evidence="1">
    <location>
        <begin position="54"/>
        <end position="68"/>
    </location>
</feature>
<comment type="caution">
    <text evidence="2">The sequence shown here is derived from an EMBL/GenBank/DDBJ whole genome shotgun (WGS) entry which is preliminary data.</text>
</comment>
<reference evidence="2 3" key="1">
    <citation type="submission" date="2021-06" db="EMBL/GenBank/DDBJ databases">
        <title>Caerostris darwini draft genome.</title>
        <authorList>
            <person name="Kono N."/>
            <person name="Arakawa K."/>
        </authorList>
    </citation>
    <scope>NUCLEOTIDE SEQUENCE [LARGE SCALE GENOMIC DNA]</scope>
</reference>
<keyword evidence="3" id="KW-1185">Reference proteome</keyword>
<accession>A0AAV4UXQ7</accession>
<evidence type="ECO:0000256" key="1">
    <source>
        <dbReference type="SAM" id="MobiDB-lite"/>
    </source>
</evidence>
<evidence type="ECO:0000313" key="3">
    <source>
        <dbReference type="Proteomes" id="UP001054837"/>
    </source>
</evidence>
<feature type="region of interest" description="Disordered" evidence="1">
    <location>
        <begin position="54"/>
        <end position="86"/>
    </location>
</feature>
<organism evidence="2 3">
    <name type="scientific">Caerostris darwini</name>
    <dbReference type="NCBI Taxonomy" id="1538125"/>
    <lineage>
        <taxon>Eukaryota</taxon>
        <taxon>Metazoa</taxon>
        <taxon>Ecdysozoa</taxon>
        <taxon>Arthropoda</taxon>
        <taxon>Chelicerata</taxon>
        <taxon>Arachnida</taxon>
        <taxon>Araneae</taxon>
        <taxon>Araneomorphae</taxon>
        <taxon>Entelegynae</taxon>
        <taxon>Araneoidea</taxon>
        <taxon>Araneidae</taxon>
        <taxon>Caerostris</taxon>
    </lineage>
</organism>
<dbReference type="AlphaFoldDB" id="A0AAV4UXQ7"/>